<dbReference type="SUPFAM" id="SSF46626">
    <property type="entry name" value="Cytochrome c"/>
    <property type="match status" value="1"/>
</dbReference>
<feature type="domain" description="DUF1595" evidence="6">
    <location>
        <begin position="367"/>
        <end position="427"/>
    </location>
</feature>
<dbReference type="Pfam" id="PF07637">
    <property type="entry name" value="PSD5"/>
    <property type="match status" value="1"/>
</dbReference>
<dbReference type="InterPro" id="IPR013039">
    <property type="entry name" value="DUF1588"/>
</dbReference>
<dbReference type="InterPro" id="IPR013043">
    <property type="entry name" value="DUF1595"/>
</dbReference>
<dbReference type="EMBL" id="JBHUJC010000028">
    <property type="protein sequence ID" value="MFD2276820.1"/>
    <property type="molecule type" value="Genomic_DNA"/>
</dbReference>
<feature type="domain" description="DUF1592" evidence="4">
    <location>
        <begin position="441"/>
        <end position="569"/>
    </location>
</feature>
<evidence type="ECO:0000313" key="7">
    <source>
        <dbReference type="EMBL" id="MFD2276820.1"/>
    </source>
</evidence>
<dbReference type="Pfam" id="PF07635">
    <property type="entry name" value="PSCyt1"/>
    <property type="match status" value="1"/>
</dbReference>
<name>A0ABW5E7A3_9BACT</name>
<dbReference type="Gene3D" id="2.60.120.260">
    <property type="entry name" value="Galactose-binding domain-like"/>
    <property type="match status" value="1"/>
</dbReference>
<dbReference type="Pfam" id="PF07624">
    <property type="entry name" value="PSD2"/>
    <property type="match status" value="1"/>
</dbReference>
<dbReference type="InterPro" id="IPR013042">
    <property type="entry name" value="DUF1592"/>
</dbReference>
<feature type="domain" description="DUF1587" evidence="2">
    <location>
        <begin position="137"/>
        <end position="200"/>
    </location>
</feature>
<evidence type="ECO:0000259" key="6">
    <source>
        <dbReference type="Pfam" id="PF07637"/>
    </source>
</evidence>
<protein>
    <submittedName>
        <fullName evidence="7">DUF1592 domain-containing protein</fullName>
    </submittedName>
</protein>
<feature type="domain" description="DUF1588" evidence="3">
    <location>
        <begin position="587"/>
        <end position="686"/>
    </location>
</feature>
<evidence type="ECO:0000259" key="2">
    <source>
        <dbReference type="Pfam" id="PF07626"/>
    </source>
</evidence>
<gene>
    <name evidence="7" type="ORF">ACFSQZ_10095</name>
</gene>
<dbReference type="InterPro" id="IPR036909">
    <property type="entry name" value="Cyt_c-like_dom_sf"/>
</dbReference>
<organism evidence="7 8">
    <name type="scientific">Rubritalea spongiae</name>
    <dbReference type="NCBI Taxonomy" id="430797"/>
    <lineage>
        <taxon>Bacteria</taxon>
        <taxon>Pseudomonadati</taxon>
        <taxon>Verrucomicrobiota</taxon>
        <taxon>Verrucomicrobiia</taxon>
        <taxon>Verrucomicrobiales</taxon>
        <taxon>Rubritaleaceae</taxon>
        <taxon>Rubritalea</taxon>
    </lineage>
</organism>
<evidence type="ECO:0000259" key="3">
    <source>
        <dbReference type="Pfam" id="PF07627"/>
    </source>
</evidence>
<dbReference type="InterPro" id="IPR013036">
    <property type="entry name" value="DUF1587"/>
</dbReference>
<evidence type="ECO:0000259" key="4">
    <source>
        <dbReference type="Pfam" id="PF07631"/>
    </source>
</evidence>
<dbReference type="Pfam" id="PF07626">
    <property type="entry name" value="PSD3"/>
    <property type="match status" value="1"/>
</dbReference>
<dbReference type="InterPro" id="IPR011478">
    <property type="entry name" value="DUF1585"/>
</dbReference>
<dbReference type="InterPro" id="IPR011429">
    <property type="entry name" value="Cyt_c_Planctomycete-type"/>
</dbReference>
<dbReference type="Proteomes" id="UP001597297">
    <property type="component" value="Unassembled WGS sequence"/>
</dbReference>
<dbReference type="Pfam" id="PF07627">
    <property type="entry name" value="PSCyt3"/>
    <property type="match status" value="1"/>
</dbReference>
<dbReference type="Pfam" id="PF07631">
    <property type="entry name" value="PSD4"/>
    <property type="match status" value="1"/>
</dbReference>
<keyword evidence="8" id="KW-1185">Reference proteome</keyword>
<accession>A0ABW5E7A3</accession>
<proteinExistence type="predicted"/>
<feature type="domain" description="Cytochrome C Planctomycete-type" evidence="5">
    <location>
        <begin position="52"/>
        <end position="97"/>
    </location>
</feature>
<comment type="caution">
    <text evidence="7">The sequence shown here is derived from an EMBL/GenBank/DDBJ whole genome shotgun (WGS) entry which is preliminary data.</text>
</comment>
<sequence length="786" mass="88288">MLLKYWPAANQRPQKMLSFLTACIVVALIVPFHKASADNFANIAEPFFQSYCYRCHSADEKTKGDVDLKEFASDASITKDRDMWLDILYLVETEEMPTKEPLPTAAERAAFVEWLDSKVNSVDWSKVKHAGYVPMPRLTKKEYNNTMRDLLGVDVQPGHILFEDGEGNSGFTTDRSNLFLSPAAMEKYIEAADKALDAVIGGIEPISKTFEAENMLSTANIKALSSSLRGGGEGVRLTIGQTTMYESLEVPADGTYIIELRGQSANADNGSALVRLNNEPVGLATFPGEKASVQELSTFIPKGAHQLTINKGIDARRIIKDGNKTFLKEVVFDWIKITGPVSAMNRRSNKPRYSLQPKPGISEVESVREMMIQFLVRAFRRPIKPSTLEKYVDIFKNARAQGAGYTYSLRQTMLAAMVSPRFLYRHEFGPSEDGTREEYALDDFQIASRLSYFLWLSMPDDELFKLASQRKLRDPEVLRSQVKRMLADPKSRDFSSTFLGQWLKFEALGKDVIPDSKTFPEYNKQLSDAMKAETILTFEHLIAKDYSILTLIDSRATFLNEVLAKHYGIDGVEGNHMRPVRLEDPHRGGLLGMGSILTATSTPTRTSPVIRGIWVKENLLGERIPEAPADVPEIDEKAGIKKKTTLREELQIHRDNPDCARCHDKIDPIGFGLENFDGIGRFRTKEFSGVPIDSRGEMEGFSFEGAAELKAWLMKHRKDQFVHTVSKNMLAYALGREIESFDEPAISKITKALAENDYKASILIQEVVLSYPFLNKSNSNEVNPHE</sequence>
<evidence type="ECO:0000313" key="8">
    <source>
        <dbReference type="Proteomes" id="UP001597297"/>
    </source>
</evidence>
<feature type="domain" description="DUF1585" evidence="1">
    <location>
        <begin position="700"/>
        <end position="773"/>
    </location>
</feature>
<evidence type="ECO:0000259" key="1">
    <source>
        <dbReference type="Pfam" id="PF07624"/>
    </source>
</evidence>
<evidence type="ECO:0000259" key="5">
    <source>
        <dbReference type="Pfam" id="PF07635"/>
    </source>
</evidence>
<reference evidence="8" key="1">
    <citation type="journal article" date="2019" name="Int. J. Syst. Evol. Microbiol.">
        <title>The Global Catalogue of Microorganisms (GCM) 10K type strain sequencing project: providing services to taxonomists for standard genome sequencing and annotation.</title>
        <authorList>
            <consortium name="The Broad Institute Genomics Platform"/>
            <consortium name="The Broad Institute Genome Sequencing Center for Infectious Disease"/>
            <person name="Wu L."/>
            <person name="Ma J."/>
        </authorList>
    </citation>
    <scope>NUCLEOTIDE SEQUENCE [LARGE SCALE GENOMIC DNA]</scope>
    <source>
        <strain evidence="8">JCM 16545</strain>
    </source>
</reference>
<dbReference type="RefSeq" id="WP_377095249.1">
    <property type="nucleotide sequence ID" value="NZ_JBHSJM010000001.1"/>
</dbReference>